<protein>
    <submittedName>
        <fullName evidence="1">Uncharacterized protein</fullName>
    </submittedName>
</protein>
<dbReference type="Proteomes" id="UP000814140">
    <property type="component" value="Unassembled WGS sequence"/>
</dbReference>
<evidence type="ECO:0000313" key="1">
    <source>
        <dbReference type="EMBL" id="KAI0060030.1"/>
    </source>
</evidence>
<accession>A0ACB8SVN9</accession>
<name>A0ACB8SVN9_9AGAM</name>
<dbReference type="EMBL" id="MU277222">
    <property type="protein sequence ID" value="KAI0060030.1"/>
    <property type="molecule type" value="Genomic_DNA"/>
</dbReference>
<sequence>MFALAPLLCLLALVVPNASAARAGFSVHYPWPTRQDFPHHRRELNTYLPFCRDIKANPRPYSGYQPSFVSFSGNAGDLVSVRYARTRVPRSRADFTFDVATDVPIAPSGQLCFDIDVPRPVSQPEYGTFLFEARDPASGAVDYHCLDVKLVERVALAKDHPALCAQNNETLIPMPDEFL</sequence>
<gene>
    <name evidence="1" type="ORF">BV25DRAFT_1808278</name>
</gene>
<reference evidence="1" key="1">
    <citation type="submission" date="2021-03" db="EMBL/GenBank/DDBJ databases">
        <authorList>
            <consortium name="DOE Joint Genome Institute"/>
            <person name="Ahrendt S."/>
            <person name="Looney B.P."/>
            <person name="Miyauchi S."/>
            <person name="Morin E."/>
            <person name="Drula E."/>
            <person name="Courty P.E."/>
            <person name="Chicoki N."/>
            <person name="Fauchery L."/>
            <person name="Kohler A."/>
            <person name="Kuo A."/>
            <person name="Labutti K."/>
            <person name="Pangilinan J."/>
            <person name="Lipzen A."/>
            <person name="Riley R."/>
            <person name="Andreopoulos W."/>
            <person name="He G."/>
            <person name="Johnson J."/>
            <person name="Barry K.W."/>
            <person name="Grigoriev I.V."/>
            <person name="Nagy L."/>
            <person name="Hibbett D."/>
            <person name="Henrissat B."/>
            <person name="Matheny P.B."/>
            <person name="Labbe J."/>
            <person name="Martin F."/>
        </authorList>
    </citation>
    <scope>NUCLEOTIDE SEQUENCE</scope>
    <source>
        <strain evidence="1">HHB10654</strain>
    </source>
</reference>
<organism evidence="1 2">
    <name type="scientific">Artomyces pyxidatus</name>
    <dbReference type="NCBI Taxonomy" id="48021"/>
    <lineage>
        <taxon>Eukaryota</taxon>
        <taxon>Fungi</taxon>
        <taxon>Dikarya</taxon>
        <taxon>Basidiomycota</taxon>
        <taxon>Agaricomycotina</taxon>
        <taxon>Agaricomycetes</taxon>
        <taxon>Russulales</taxon>
        <taxon>Auriscalpiaceae</taxon>
        <taxon>Artomyces</taxon>
    </lineage>
</organism>
<keyword evidence="2" id="KW-1185">Reference proteome</keyword>
<reference evidence="1" key="2">
    <citation type="journal article" date="2022" name="New Phytol.">
        <title>Evolutionary transition to the ectomycorrhizal habit in the genomes of a hyperdiverse lineage of mushroom-forming fungi.</title>
        <authorList>
            <person name="Looney B."/>
            <person name="Miyauchi S."/>
            <person name="Morin E."/>
            <person name="Drula E."/>
            <person name="Courty P.E."/>
            <person name="Kohler A."/>
            <person name="Kuo A."/>
            <person name="LaButti K."/>
            <person name="Pangilinan J."/>
            <person name="Lipzen A."/>
            <person name="Riley R."/>
            <person name="Andreopoulos W."/>
            <person name="He G."/>
            <person name="Johnson J."/>
            <person name="Nolan M."/>
            <person name="Tritt A."/>
            <person name="Barry K.W."/>
            <person name="Grigoriev I.V."/>
            <person name="Nagy L.G."/>
            <person name="Hibbett D."/>
            <person name="Henrissat B."/>
            <person name="Matheny P.B."/>
            <person name="Labbe J."/>
            <person name="Martin F.M."/>
        </authorList>
    </citation>
    <scope>NUCLEOTIDE SEQUENCE</scope>
    <source>
        <strain evidence="1">HHB10654</strain>
    </source>
</reference>
<comment type="caution">
    <text evidence="1">The sequence shown here is derived from an EMBL/GenBank/DDBJ whole genome shotgun (WGS) entry which is preliminary data.</text>
</comment>
<proteinExistence type="predicted"/>
<evidence type="ECO:0000313" key="2">
    <source>
        <dbReference type="Proteomes" id="UP000814140"/>
    </source>
</evidence>